<dbReference type="Pfam" id="PF18739">
    <property type="entry name" value="HEPN_Apea"/>
    <property type="match status" value="1"/>
</dbReference>
<proteinExistence type="predicted"/>
<reference evidence="3 4" key="1">
    <citation type="journal article" date="2022" name="Microbiol. Res.">
        <title>Comparative genome analysis, predicted lifestyle and antimicrobial strategies of Lactococcus carnosus and Lactococcus paracarnosus isolated from meat.</title>
        <authorList>
            <person name="Werum V."/>
            <person name="Ehrmann M."/>
            <person name="Vogel R."/>
            <person name="Hilgarth M."/>
        </authorList>
    </citation>
    <scope>NUCLEOTIDE SEQUENCE [LARGE SCALE GENOMIC DNA]</scope>
    <source>
        <strain evidence="3 4">TMW21897</strain>
    </source>
</reference>
<dbReference type="RefSeq" id="WP_243913341.1">
    <property type="nucleotide sequence ID" value="NZ_JAAECY010000006.1"/>
</dbReference>
<comment type="caution">
    <text evidence="3">The sequence shown here is derived from an EMBL/GenBank/DDBJ whole genome shotgun (WGS) entry which is preliminary data.</text>
</comment>
<evidence type="ECO:0000259" key="2">
    <source>
        <dbReference type="Pfam" id="PF18862"/>
    </source>
</evidence>
<organism evidence="3 4">
    <name type="scientific">Pseudolactococcus paracarnosus</name>
    <dbReference type="NCBI Taxonomy" id="2749962"/>
    <lineage>
        <taxon>Bacteria</taxon>
        <taxon>Bacillati</taxon>
        <taxon>Bacillota</taxon>
        <taxon>Bacilli</taxon>
        <taxon>Lactobacillales</taxon>
        <taxon>Streptococcaceae</taxon>
        <taxon>Pseudolactococcus</taxon>
    </lineage>
</organism>
<dbReference type="Proteomes" id="UP001522462">
    <property type="component" value="Unassembled WGS sequence"/>
</dbReference>
<sequence length="478" mass="55871">MTNIQKYGGKWTFLEQNKEYSGELHINMDTQIIALELLIPATDDDPMPRPPYKGKIPYISGELFSGAKIVLYGCRTGKQYSRVMSYTQQVIFADFAFWGLKIDLKEELVFSKAVFNFGNISEWSGLCNYNWNHTINSFNLEWHKKEDAILEMNKNLKIKFCARQGNIGITDVYDNEIIVKQNILVEFSYTTSVPWEKILEDVLSIQYFIGLGVNQKVEIYKTQYYHDQIFYEYSSENGFDTKTHVAADVNLGLGNKSITQSKKKYDCLYTLDDAIRIGCFEKWKKNYLNLKPVLDLYFSVLSDTILTSELVFLNLVQALETFHARFITDNIREYKSRVDKSIKTFYGTDEHPNAKYWKNVLLDKRQEKHNSIYLRSRLADLIFADGVLPFISREPSLEIYIQKLVDTRNYYTHYDIKKQKNAFSKNELIKINGHLLSLIEFHLLVLIGFDSSEIRQKTIDKINNIDTYYHIHEGTHII</sequence>
<feature type="domain" description="ApeA N-terminal" evidence="2">
    <location>
        <begin position="7"/>
        <end position="274"/>
    </location>
</feature>
<evidence type="ECO:0000259" key="1">
    <source>
        <dbReference type="Pfam" id="PF18739"/>
    </source>
</evidence>
<dbReference type="Pfam" id="PF18862">
    <property type="entry name" value="ApeA_NTD1"/>
    <property type="match status" value="1"/>
</dbReference>
<name>A0ABT0AIW7_9LACT</name>
<gene>
    <name evidence="3" type="ORF">GYN19_00755</name>
</gene>
<dbReference type="InterPro" id="IPR041223">
    <property type="entry name" value="ApeA_NTD"/>
</dbReference>
<protein>
    <recommendedName>
        <fullName evidence="5">ApeA N-terminal domain-containing protein</fullName>
    </recommendedName>
</protein>
<keyword evidence="4" id="KW-1185">Reference proteome</keyword>
<dbReference type="EMBL" id="JAAEDA010000001">
    <property type="protein sequence ID" value="MCJ1976488.1"/>
    <property type="molecule type" value="Genomic_DNA"/>
</dbReference>
<feature type="domain" description="Apea-like HEPN" evidence="1">
    <location>
        <begin position="313"/>
        <end position="452"/>
    </location>
</feature>
<evidence type="ECO:0000313" key="4">
    <source>
        <dbReference type="Proteomes" id="UP001522462"/>
    </source>
</evidence>
<accession>A0ABT0AIW7</accession>
<evidence type="ECO:0000313" key="3">
    <source>
        <dbReference type="EMBL" id="MCJ1976488.1"/>
    </source>
</evidence>
<evidence type="ECO:0008006" key="5">
    <source>
        <dbReference type="Google" id="ProtNLM"/>
    </source>
</evidence>
<dbReference type="InterPro" id="IPR041229">
    <property type="entry name" value="HEPN_Apea"/>
</dbReference>